<organism evidence="1 2">
    <name type="scientific">Portunus trituberculatus</name>
    <name type="common">Swimming crab</name>
    <name type="synonym">Neptunus trituberculatus</name>
    <dbReference type="NCBI Taxonomy" id="210409"/>
    <lineage>
        <taxon>Eukaryota</taxon>
        <taxon>Metazoa</taxon>
        <taxon>Ecdysozoa</taxon>
        <taxon>Arthropoda</taxon>
        <taxon>Crustacea</taxon>
        <taxon>Multicrustacea</taxon>
        <taxon>Malacostraca</taxon>
        <taxon>Eumalacostraca</taxon>
        <taxon>Eucarida</taxon>
        <taxon>Decapoda</taxon>
        <taxon>Pleocyemata</taxon>
        <taxon>Brachyura</taxon>
        <taxon>Eubrachyura</taxon>
        <taxon>Portunoidea</taxon>
        <taxon>Portunidae</taxon>
        <taxon>Portuninae</taxon>
        <taxon>Portunus</taxon>
    </lineage>
</organism>
<protein>
    <submittedName>
        <fullName evidence="1">Uncharacterized protein</fullName>
    </submittedName>
</protein>
<accession>A0A5B7F3E6</accession>
<gene>
    <name evidence="1" type="ORF">E2C01_033620</name>
</gene>
<dbReference type="AlphaFoldDB" id="A0A5B7F3E6"/>
<comment type="caution">
    <text evidence="1">The sequence shown here is derived from an EMBL/GenBank/DDBJ whole genome shotgun (WGS) entry which is preliminary data.</text>
</comment>
<keyword evidence="2" id="KW-1185">Reference proteome</keyword>
<evidence type="ECO:0000313" key="1">
    <source>
        <dbReference type="EMBL" id="MPC40067.1"/>
    </source>
</evidence>
<sequence length="78" mass="8461">MCELCIRKPPNLAKSSLAKPLFSNCLEKGKPLKFNDFLSCLANVPCYTVPPPARSEPTACLFGRDVSPTMPPAIPLIT</sequence>
<name>A0A5B7F3E6_PORTR</name>
<reference evidence="1 2" key="1">
    <citation type="submission" date="2019-05" db="EMBL/GenBank/DDBJ databases">
        <title>Another draft genome of Portunus trituberculatus and its Hox gene families provides insights of decapod evolution.</title>
        <authorList>
            <person name="Jeong J.-H."/>
            <person name="Song I."/>
            <person name="Kim S."/>
            <person name="Choi T."/>
            <person name="Kim D."/>
            <person name="Ryu S."/>
            <person name="Kim W."/>
        </authorList>
    </citation>
    <scope>NUCLEOTIDE SEQUENCE [LARGE SCALE GENOMIC DNA]</scope>
    <source>
        <tissue evidence="1">Muscle</tissue>
    </source>
</reference>
<dbReference type="Proteomes" id="UP000324222">
    <property type="component" value="Unassembled WGS sequence"/>
</dbReference>
<proteinExistence type="predicted"/>
<evidence type="ECO:0000313" key="2">
    <source>
        <dbReference type="Proteomes" id="UP000324222"/>
    </source>
</evidence>
<dbReference type="EMBL" id="VSRR010004567">
    <property type="protein sequence ID" value="MPC40067.1"/>
    <property type="molecule type" value="Genomic_DNA"/>
</dbReference>